<keyword evidence="6 14" id="KW-0816">Tricarboxylic acid cycle</keyword>
<evidence type="ECO:0000256" key="3">
    <source>
        <dbReference type="ARBA" id="ARBA00013013"/>
    </source>
</evidence>
<evidence type="ECO:0000256" key="10">
    <source>
        <dbReference type="ARBA" id="ARBA00023002"/>
    </source>
</evidence>
<comment type="similarity">
    <text evidence="1">Belongs to the isocitrate and isopropylmalate dehydrogenases family.</text>
</comment>
<dbReference type="NCBIfam" id="TIGR00183">
    <property type="entry name" value="prok_nadp_idh"/>
    <property type="match status" value="1"/>
</dbReference>
<comment type="cofactor">
    <cofactor evidence="14">
        <name>Mg(2+)</name>
        <dbReference type="ChEBI" id="CHEBI:18420"/>
    </cofactor>
    <cofactor evidence="14">
        <name>Mn(2+)</name>
        <dbReference type="ChEBI" id="CHEBI:29035"/>
    </cofactor>
</comment>
<evidence type="ECO:0000256" key="4">
    <source>
        <dbReference type="ARBA" id="ARBA00019562"/>
    </source>
</evidence>
<organism evidence="16 17">
    <name type="scientific">Robertmurraya beringensis</name>
    <dbReference type="NCBI Taxonomy" id="641660"/>
    <lineage>
        <taxon>Bacteria</taxon>
        <taxon>Bacillati</taxon>
        <taxon>Bacillota</taxon>
        <taxon>Bacilli</taxon>
        <taxon>Bacillales</taxon>
        <taxon>Bacillaceae</taxon>
        <taxon>Robertmurraya</taxon>
    </lineage>
</organism>
<evidence type="ECO:0000313" key="17">
    <source>
        <dbReference type="Proteomes" id="UP001589738"/>
    </source>
</evidence>
<dbReference type="InterPro" id="IPR024084">
    <property type="entry name" value="IsoPropMal-DH-like_dom"/>
</dbReference>
<protein>
    <recommendedName>
        <fullName evidence="4 14">Isocitrate dehydrogenase [NADP]</fullName>
        <ecNumber evidence="3 14">1.1.1.42</ecNumber>
    </recommendedName>
</protein>
<evidence type="ECO:0000256" key="5">
    <source>
        <dbReference type="ARBA" id="ARBA00022435"/>
    </source>
</evidence>
<reference evidence="16 17" key="1">
    <citation type="submission" date="2024-09" db="EMBL/GenBank/DDBJ databases">
        <authorList>
            <person name="Sun Q."/>
            <person name="Mori K."/>
        </authorList>
    </citation>
    <scope>NUCLEOTIDE SEQUENCE [LARGE SCALE GENOMIC DNA]</scope>
    <source>
        <strain evidence="16 17">CGMCC 1.9126</strain>
    </source>
</reference>
<dbReference type="Proteomes" id="UP001589738">
    <property type="component" value="Unassembled WGS sequence"/>
</dbReference>
<keyword evidence="8" id="KW-0460">Magnesium</keyword>
<comment type="subunit">
    <text evidence="2">Homodimer.</text>
</comment>
<evidence type="ECO:0000256" key="9">
    <source>
        <dbReference type="ARBA" id="ARBA00022857"/>
    </source>
</evidence>
<comment type="function">
    <text evidence="13">Catalyzes the oxidative decarboxylation of isocitrate to 2-oxoglutarate and carbon dioxide with the concomitant reduction of NADP(+).</text>
</comment>
<dbReference type="PROSITE" id="PS00470">
    <property type="entry name" value="IDH_IMDH"/>
    <property type="match status" value="1"/>
</dbReference>
<dbReference type="InterPro" id="IPR004439">
    <property type="entry name" value="Isocitrate_DH_NADP_dimer_prok"/>
</dbReference>
<comment type="catalytic activity">
    <reaction evidence="12">
        <text>D-threo-isocitrate + NADP(+) = 2-oxoglutarate + CO2 + NADPH</text>
        <dbReference type="Rhea" id="RHEA:19629"/>
        <dbReference type="ChEBI" id="CHEBI:15562"/>
        <dbReference type="ChEBI" id="CHEBI:16526"/>
        <dbReference type="ChEBI" id="CHEBI:16810"/>
        <dbReference type="ChEBI" id="CHEBI:57783"/>
        <dbReference type="ChEBI" id="CHEBI:58349"/>
        <dbReference type="EC" id="1.1.1.42"/>
    </reaction>
</comment>
<comment type="caution">
    <text evidence="16">The sequence shown here is derived from an EMBL/GenBank/DDBJ whole genome shotgun (WGS) entry which is preliminary data.</text>
</comment>
<dbReference type="PANTHER" id="PTHR43504:SF1">
    <property type="entry name" value="ISOCITRATE DEHYDROGENASE [NADP]"/>
    <property type="match status" value="1"/>
</dbReference>
<evidence type="ECO:0000256" key="8">
    <source>
        <dbReference type="ARBA" id="ARBA00022842"/>
    </source>
</evidence>
<proteinExistence type="inferred from homology"/>
<keyword evidence="11 14" id="KW-0464">Manganese</keyword>
<evidence type="ECO:0000256" key="12">
    <source>
        <dbReference type="ARBA" id="ARBA00023554"/>
    </source>
</evidence>
<dbReference type="SMART" id="SM01329">
    <property type="entry name" value="Iso_dh"/>
    <property type="match status" value="1"/>
</dbReference>
<dbReference type="EC" id="1.1.1.42" evidence="3 14"/>
<keyword evidence="10" id="KW-0560">Oxidoreductase</keyword>
<evidence type="ECO:0000256" key="2">
    <source>
        <dbReference type="ARBA" id="ARBA00011738"/>
    </source>
</evidence>
<evidence type="ECO:0000313" key="16">
    <source>
        <dbReference type="EMBL" id="MFC0474191.1"/>
    </source>
</evidence>
<sequence>MQGEKITVTNGVLNVPNHPVVPFIEGDGTGPDIWAAASKVLDAAVEKAYNGEKKIVWKEVLAGEKAFNQTGEWLPSETLELINEYLIAIKGPLTTPIGGGIRSLNVALRQELDLYVCLRPVRWFEGVPSPVKRPQDTDMVIFRENTEDIYAGIEYAKGSDEVKKLISFLQTEMGVNKIRFPETSGLGIKPVSEEGTERLVRAAIEYAIKEGRKSLTLVHKGNIMKFTEGAFKNWGYELVEREYGDKVFTWAQYDRIKDEQGTEAANQAQADAEAQGKIIVKDAIADIFLQQILTRPREFDVVATMNLNGDYISDALAAQVGGIGIAPGANINYVTGHAIFEATHGTAPKYAGLDKVNPSSVILSGVLMLEHLGWNEAAKLIVDSMEKSIASKVVTYDFARLMDGATEVKCSEFGDVLIKNMG</sequence>
<dbReference type="PANTHER" id="PTHR43504">
    <property type="entry name" value="ISOCITRATE DEHYDROGENASE [NADP]"/>
    <property type="match status" value="1"/>
</dbReference>
<evidence type="ECO:0000256" key="14">
    <source>
        <dbReference type="RuleBase" id="RU004446"/>
    </source>
</evidence>
<evidence type="ECO:0000256" key="6">
    <source>
        <dbReference type="ARBA" id="ARBA00022532"/>
    </source>
</evidence>
<keyword evidence="17" id="KW-1185">Reference proteome</keyword>
<evidence type="ECO:0000256" key="11">
    <source>
        <dbReference type="ARBA" id="ARBA00023211"/>
    </source>
</evidence>
<evidence type="ECO:0000256" key="13">
    <source>
        <dbReference type="ARBA" id="ARBA00046127"/>
    </source>
</evidence>
<keyword evidence="5 14" id="KW-0329">Glyoxylate bypass</keyword>
<gene>
    <name evidence="16" type="primary">icd</name>
    <name evidence="16" type="ORF">ACFFHF_02630</name>
</gene>
<dbReference type="Gene3D" id="3.40.718.10">
    <property type="entry name" value="Isopropylmalate Dehydrogenase"/>
    <property type="match status" value="1"/>
</dbReference>
<keyword evidence="7 14" id="KW-0479">Metal-binding</keyword>
<dbReference type="RefSeq" id="WP_160546644.1">
    <property type="nucleotide sequence ID" value="NZ_JBHLUU010000015.1"/>
</dbReference>
<dbReference type="InterPro" id="IPR019818">
    <property type="entry name" value="IsoCit/isopropylmalate_DH_CS"/>
</dbReference>
<name>A0ABV6KLJ2_9BACI</name>
<dbReference type="SUPFAM" id="SSF53659">
    <property type="entry name" value="Isocitrate/Isopropylmalate dehydrogenase-like"/>
    <property type="match status" value="1"/>
</dbReference>
<dbReference type="Pfam" id="PF00180">
    <property type="entry name" value="Iso_dh"/>
    <property type="match status" value="1"/>
</dbReference>
<dbReference type="EMBL" id="JBHLUU010000015">
    <property type="protein sequence ID" value="MFC0474191.1"/>
    <property type="molecule type" value="Genomic_DNA"/>
</dbReference>
<accession>A0ABV6KLJ2</accession>
<evidence type="ECO:0000259" key="15">
    <source>
        <dbReference type="SMART" id="SM01329"/>
    </source>
</evidence>
<evidence type="ECO:0000256" key="7">
    <source>
        <dbReference type="ARBA" id="ARBA00022723"/>
    </source>
</evidence>
<dbReference type="NCBIfam" id="NF005425">
    <property type="entry name" value="PRK07006.1"/>
    <property type="match status" value="1"/>
</dbReference>
<feature type="domain" description="Isopropylmalate dehydrogenase-like" evidence="15">
    <location>
        <begin position="20"/>
        <end position="417"/>
    </location>
</feature>
<keyword evidence="9 14" id="KW-0521">NADP</keyword>
<evidence type="ECO:0000256" key="1">
    <source>
        <dbReference type="ARBA" id="ARBA00007769"/>
    </source>
</evidence>